<evidence type="ECO:0000313" key="2">
    <source>
        <dbReference type="EMBL" id="QOD62280.1"/>
    </source>
</evidence>
<dbReference type="KEGG" id="phal:H9I45_07515"/>
<reference evidence="2 3" key="1">
    <citation type="journal article" date="2016" name="Int. J. Syst. Evol. Microbiol.">
        <title>Polaribacter haliotis sp. nov., isolated from the gut of abalone Haliotis discus hannai.</title>
        <authorList>
            <person name="Kim Y.O."/>
            <person name="Park I.S."/>
            <person name="Park S."/>
            <person name="Nam B.H."/>
            <person name="Park J.M."/>
            <person name="Kim D.G."/>
            <person name="Yoon J.H."/>
        </authorList>
    </citation>
    <scope>NUCLEOTIDE SEQUENCE [LARGE SCALE GENOMIC DNA]</scope>
    <source>
        <strain evidence="2 3">KCTC 52418</strain>
    </source>
</reference>
<dbReference type="EMBL" id="CP061813">
    <property type="protein sequence ID" value="QOD62280.1"/>
    <property type="molecule type" value="Genomic_DNA"/>
</dbReference>
<sequence length="147" mass="16974">MKTKLILLILLTLSFVNCTTKENKEHKTICLQYNIFNIKNIKDGDTLKIDSFVFVHKDNITKENSSFVLPSFEPTLISEGDKKLKEKMNNIDMAVILVKHLNTTGLYEFSNFNQTNVNGIINIKRKDGERISIEKNDDYPLKIFCLD</sequence>
<keyword evidence="1" id="KW-0732">Signal</keyword>
<evidence type="ECO:0000256" key="1">
    <source>
        <dbReference type="SAM" id="SignalP"/>
    </source>
</evidence>
<accession>A0A7L8AJU0</accession>
<dbReference type="AlphaFoldDB" id="A0A7L8AJU0"/>
<evidence type="ECO:0008006" key="4">
    <source>
        <dbReference type="Google" id="ProtNLM"/>
    </source>
</evidence>
<organism evidence="2 3">
    <name type="scientific">Polaribacter haliotis</name>
    <dbReference type="NCBI Taxonomy" id="1888915"/>
    <lineage>
        <taxon>Bacteria</taxon>
        <taxon>Pseudomonadati</taxon>
        <taxon>Bacteroidota</taxon>
        <taxon>Flavobacteriia</taxon>
        <taxon>Flavobacteriales</taxon>
        <taxon>Flavobacteriaceae</taxon>
    </lineage>
</organism>
<feature type="signal peptide" evidence="1">
    <location>
        <begin position="1"/>
        <end position="20"/>
    </location>
</feature>
<gene>
    <name evidence="2" type="ORF">H9I45_07515</name>
</gene>
<feature type="chain" id="PRO_5032380388" description="Lipoprotein" evidence="1">
    <location>
        <begin position="21"/>
        <end position="147"/>
    </location>
</feature>
<evidence type="ECO:0000313" key="3">
    <source>
        <dbReference type="Proteomes" id="UP000516764"/>
    </source>
</evidence>
<dbReference type="Proteomes" id="UP000516764">
    <property type="component" value="Chromosome"/>
</dbReference>
<name>A0A7L8AJU0_9FLAO</name>
<protein>
    <recommendedName>
        <fullName evidence="4">Lipoprotein</fullName>
    </recommendedName>
</protein>
<proteinExistence type="predicted"/>
<keyword evidence="3" id="KW-1185">Reference proteome</keyword>
<dbReference type="RefSeq" id="WP_088354727.1">
    <property type="nucleotide sequence ID" value="NZ_CP061813.1"/>
</dbReference>